<dbReference type="RefSeq" id="WP_068490247.1">
    <property type="nucleotide sequence ID" value="NZ_LWQT01000040.1"/>
</dbReference>
<sequence>MPHRMKSEVIKDPNVMGGQPVLRGTRVPAHFVAWLVKRGVSEFDILDDYPSLTREDIRVAVAYAAVHPQPDEG</sequence>
<dbReference type="SUPFAM" id="SSF46689">
    <property type="entry name" value="Homeodomain-like"/>
    <property type="match status" value="1"/>
</dbReference>
<dbReference type="InterPro" id="IPR007367">
    <property type="entry name" value="DUF433"/>
</dbReference>
<reference evidence="1 2" key="1">
    <citation type="submission" date="2016-04" db="EMBL/GenBank/DDBJ databases">
        <title>Draft genome sequence of freshwater magnetotactic bacteria Magnetospirillum marisnigri SP-1 and Magnetospirillum moscoviense BB-1.</title>
        <authorList>
            <person name="Koziaeva V."/>
            <person name="Dziuba M.V."/>
            <person name="Ivanov T.M."/>
            <person name="Kuznetsov B."/>
            <person name="Grouzdev D.S."/>
        </authorList>
    </citation>
    <scope>NUCLEOTIDE SEQUENCE [LARGE SCALE GENOMIC DNA]</scope>
    <source>
        <strain evidence="1 2">SP-1</strain>
    </source>
</reference>
<dbReference type="OrthoDB" id="200074at2"/>
<evidence type="ECO:0000313" key="1">
    <source>
        <dbReference type="EMBL" id="OAN53124.1"/>
    </source>
</evidence>
<dbReference type="EMBL" id="LWQT01000040">
    <property type="protein sequence ID" value="OAN53124.1"/>
    <property type="molecule type" value="Genomic_DNA"/>
</dbReference>
<dbReference type="PANTHER" id="PTHR34849">
    <property type="entry name" value="SSL5025 PROTEIN"/>
    <property type="match status" value="1"/>
</dbReference>
<proteinExistence type="predicted"/>
<comment type="caution">
    <text evidence="1">The sequence shown here is derived from an EMBL/GenBank/DDBJ whole genome shotgun (WGS) entry which is preliminary data.</text>
</comment>
<dbReference type="AlphaFoldDB" id="A0A178MTG8"/>
<dbReference type="Pfam" id="PF04255">
    <property type="entry name" value="DUF433"/>
    <property type="match status" value="1"/>
</dbReference>
<evidence type="ECO:0008006" key="3">
    <source>
        <dbReference type="Google" id="ProtNLM"/>
    </source>
</evidence>
<protein>
    <recommendedName>
        <fullName evidence="3">Antitoxin</fullName>
    </recommendedName>
</protein>
<name>A0A178MTG8_9PROT</name>
<keyword evidence="2" id="KW-1185">Reference proteome</keyword>
<accession>A0A178MTG8</accession>
<dbReference type="InterPro" id="IPR036388">
    <property type="entry name" value="WH-like_DNA-bd_sf"/>
</dbReference>
<dbReference type="InterPro" id="IPR009057">
    <property type="entry name" value="Homeodomain-like_sf"/>
</dbReference>
<dbReference type="Proteomes" id="UP000078428">
    <property type="component" value="Unassembled WGS sequence"/>
</dbReference>
<dbReference type="PANTHER" id="PTHR34849:SF3">
    <property type="entry name" value="SSR2962 PROTEIN"/>
    <property type="match status" value="1"/>
</dbReference>
<evidence type="ECO:0000313" key="2">
    <source>
        <dbReference type="Proteomes" id="UP000078428"/>
    </source>
</evidence>
<dbReference type="Gene3D" id="1.10.10.10">
    <property type="entry name" value="Winged helix-like DNA-binding domain superfamily/Winged helix DNA-binding domain"/>
    <property type="match status" value="1"/>
</dbReference>
<gene>
    <name evidence="1" type="ORF">A6A04_14270</name>
</gene>
<organism evidence="1 2">
    <name type="scientific">Paramagnetospirillum marisnigri</name>
    <dbReference type="NCBI Taxonomy" id="1285242"/>
    <lineage>
        <taxon>Bacteria</taxon>
        <taxon>Pseudomonadati</taxon>
        <taxon>Pseudomonadota</taxon>
        <taxon>Alphaproteobacteria</taxon>
        <taxon>Rhodospirillales</taxon>
        <taxon>Magnetospirillaceae</taxon>
        <taxon>Paramagnetospirillum</taxon>
    </lineage>
</organism>
<dbReference type="STRING" id="1285242.A6A04_14270"/>